<evidence type="ECO:0000313" key="1">
    <source>
        <dbReference type="EMBL" id="GAG26054.1"/>
    </source>
</evidence>
<name>X0W5A8_9ZZZZ</name>
<organism evidence="1">
    <name type="scientific">marine sediment metagenome</name>
    <dbReference type="NCBI Taxonomy" id="412755"/>
    <lineage>
        <taxon>unclassified sequences</taxon>
        <taxon>metagenomes</taxon>
        <taxon>ecological metagenomes</taxon>
    </lineage>
</organism>
<gene>
    <name evidence="1" type="ORF">S01H1_51808</name>
</gene>
<dbReference type="EMBL" id="BARS01033459">
    <property type="protein sequence ID" value="GAG26054.1"/>
    <property type="molecule type" value="Genomic_DNA"/>
</dbReference>
<protein>
    <submittedName>
        <fullName evidence="1">Uncharacterized protein</fullName>
    </submittedName>
</protein>
<dbReference type="AlphaFoldDB" id="X0W5A8"/>
<accession>X0W5A8</accession>
<reference evidence="1" key="1">
    <citation type="journal article" date="2014" name="Front. Microbiol.">
        <title>High frequency of phylogenetically diverse reductive dehalogenase-homologous genes in deep subseafloor sedimentary metagenomes.</title>
        <authorList>
            <person name="Kawai M."/>
            <person name="Futagami T."/>
            <person name="Toyoda A."/>
            <person name="Takaki Y."/>
            <person name="Nishi S."/>
            <person name="Hori S."/>
            <person name="Arai W."/>
            <person name="Tsubouchi T."/>
            <person name="Morono Y."/>
            <person name="Uchiyama I."/>
            <person name="Ito T."/>
            <person name="Fujiyama A."/>
            <person name="Inagaki F."/>
            <person name="Takami H."/>
        </authorList>
    </citation>
    <scope>NUCLEOTIDE SEQUENCE</scope>
    <source>
        <strain evidence="1">Expedition CK06-06</strain>
    </source>
</reference>
<sequence>MNRKVSGSEYNRLERWAQTWMKRACKELEVAEAVIEHIIKKIDLCDMIHDEGNNFLLTFTREELAQIILASLLLKERDKEEKKNEDPDSV</sequence>
<proteinExistence type="predicted"/>
<comment type="caution">
    <text evidence="1">The sequence shown here is derived from an EMBL/GenBank/DDBJ whole genome shotgun (WGS) entry which is preliminary data.</text>
</comment>